<dbReference type="EMBL" id="KV722456">
    <property type="protein sequence ID" value="OCH88305.1"/>
    <property type="molecule type" value="Genomic_DNA"/>
</dbReference>
<feature type="region of interest" description="Disordered" evidence="1">
    <location>
        <begin position="181"/>
        <end position="213"/>
    </location>
</feature>
<organism evidence="2 3">
    <name type="scientific">Obba rivulosa</name>
    <dbReference type="NCBI Taxonomy" id="1052685"/>
    <lineage>
        <taxon>Eukaryota</taxon>
        <taxon>Fungi</taxon>
        <taxon>Dikarya</taxon>
        <taxon>Basidiomycota</taxon>
        <taxon>Agaricomycotina</taxon>
        <taxon>Agaricomycetes</taxon>
        <taxon>Polyporales</taxon>
        <taxon>Gelatoporiaceae</taxon>
        <taxon>Obba</taxon>
    </lineage>
</organism>
<dbReference type="Proteomes" id="UP000250043">
    <property type="component" value="Unassembled WGS sequence"/>
</dbReference>
<dbReference type="AlphaFoldDB" id="A0A8E2AZF7"/>
<proteinExistence type="predicted"/>
<reference evidence="2 3" key="1">
    <citation type="submission" date="2016-07" db="EMBL/GenBank/DDBJ databases">
        <title>Draft genome of the white-rot fungus Obba rivulosa 3A-2.</title>
        <authorList>
            <consortium name="DOE Joint Genome Institute"/>
            <person name="Miettinen O."/>
            <person name="Riley R."/>
            <person name="Acob R."/>
            <person name="Barry K."/>
            <person name="Cullen D."/>
            <person name="De Vries R."/>
            <person name="Hainaut M."/>
            <person name="Hatakka A."/>
            <person name="Henrissat B."/>
            <person name="Hilden K."/>
            <person name="Kuo R."/>
            <person name="Labutti K."/>
            <person name="Lipzen A."/>
            <person name="Makela M.R."/>
            <person name="Sandor L."/>
            <person name="Spatafora J.W."/>
            <person name="Grigoriev I.V."/>
            <person name="Hibbett D.S."/>
        </authorList>
    </citation>
    <scope>NUCLEOTIDE SEQUENCE [LARGE SCALE GENOMIC DNA]</scope>
    <source>
        <strain evidence="2 3">3A-2</strain>
    </source>
</reference>
<protein>
    <submittedName>
        <fullName evidence="2">Uncharacterized protein</fullName>
    </submittedName>
</protein>
<feature type="region of interest" description="Disordered" evidence="1">
    <location>
        <begin position="104"/>
        <end position="123"/>
    </location>
</feature>
<keyword evidence="3" id="KW-1185">Reference proteome</keyword>
<evidence type="ECO:0000313" key="3">
    <source>
        <dbReference type="Proteomes" id="UP000250043"/>
    </source>
</evidence>
<feature type="compositionally biased region" description="Low complexity" evidence="1">
    <location>
        <begin position="38"/>
        <end position="67"/>
    </location>
</feature>
<sequence length="287" mass="31550">MPTTLPSFVELMASLGLDNNPTTTGPARHGSGTHHSRSSSYSSTSSMSSQSSTVSSTYSSTHSDIYSNTSPSIVVSRETDEPLASNRDWDMDRRRTRAARFSPYGPAISHTRRGSMPVMPTDDDLKERPIRALSTSPRLSSTRVAGRRGSVLSLRNHRPEKLRLSEGDLPAHTPISTFVRRKTPQTSPTSPTFPTLSKKRSSTPSLPVSIPTLPQFFPPTNYAGYNTSDTEEDDMQTDLPLHRLAGARYVVANESSIRSYRSGDINHRSLPQASALENRQRHISPIA</sequence>
<dbReference type="OrthoDB" id="3233824at2759"/>
<feature type="compositionally biased region" description="Low complexity" evidence="1">
    <location>
        <begin position="184"/>
        <end position="196"/>
    </location>
</feature>
<name>A0A8E2AZF7_9APHY</name>
<feature type="region of interest" description="Disordered" evidence="1">
    <location>
        <begin position="16"/>
        <end position="91"/>
    </location>
</feature>
<gene>
    <name evidence="2" type="ORF">OBBRIDRAFT_94329</name>
</gene>
<evidence type="ECO:0000313" key="2">
    <source>
        <dbReference type="EMBL" id="OCH88305.1"/>
    </source>
</evidence>
<evidence type="ECO:0000256" key="1">
    <source>
        <dbReference type="SAM" id="MobiDB-lite"/>
    </source>
</evidence>
<accession>A0A8E2AZF7</accession>